<dbReference type="Proteomes" id="UP000193240">
    <property type="component" value="Unassembled WGS sequence"/>
</dbReference>
<keyword evidence="4" id="KW-1185">Reference proteome</keyword>
<evidence type="ECO:0000313" key="3">
    <source>
        <dbReference type="EMBL" id="OSS51897.1"/>
    </source>
</evidence>
<feature type="region of interest" description="Disordered" evidence="1">
    <location>
        <begin position="1"/>
        <end position="33"/>
    </location>
</feature>
<evidence type="ECO:0000256" key="2">
    <source>
        <dbReference type="SAM" id="Phobius"/>
    </source>
</evidence>
<keyword evidence="2" id="KW-0472">Membrane</keyword>
<gene>
    <name evidence="3" type="ORF">B5807_03610</name>
</gene>
<keyword evidence="2" id="KW-0812">Transmembrane</keyword>
<evidence type="ECO:0000313" key="4">
    <source>
        <dbReference type="Proteomes" id="UP000193240"/>
    </source>
</evidence>
<sequence>MTLSMNTAKGSVKHRKCTLPNPEKLPDPRTSSSSTRKAIMAWVGSVVCCILPSSAWPSYWRRTHYGSSDPHSEQQQQEQPSIKVYLPATKCETSSQFSTADLSINDSRIVTSPSFTSVKTADLSVESLETLNLY</sequence>
<proteinExistence type="predicted"/>
<organism evidence="3 4">
    <name type="scientific">Epicoccum nigrum</name>
    <name type="common">Soil fungus</name>
    <name type="synonym">Epicoccum purpurascens</name>
    <dbReference type="NCBI Taxonomy" id="105696"/>
    <lineage>
        <taxon>Eukaryota</taxon>
        <taxon>Fungi</taxon>
        <taxon>Dikarya</taxon>
        <taxon>Ascomycota</taxon>
        <taxon>Pezizomycotina</taxon>
        <taxon>Dothideomycetes</taxon>
        <taxon>Pleosporomycetidae</taxon>
        <taxon>Pleosporales</taxon>
        <taxon>Pleosporineae</taxon>
        <taxon>Didymellaceae</taxon>
        <taxon>Epicoccum</taxon>
    </lineage>
</organism>
<keyword evidence="2" id="KW-1133">Transmembrane helix</keyword>
<protein>
    <submittedName>
        <fullName evidence="3">Uncharacterized protein</fullName>
    </submittedName>
</protein>
<dbReference type="EMBL" id="KZ107840">
    <property type="protein sequence ID" value="OSS51897.1"/>
    <property type="molecule type" value="Genomic_DNA"/>
</dbReference>
<evidence type="ECO:0000256" key="1">
    <source>
        <dbReference type="SAM" id="MobiDB-lite"/>
    </source>
</evidence>
<dbReference type="InParanoid" id="A0A1Y2M8T1"/>
<dbReference type="AlphaFoldDB" id="A0A1Y2M8T1"/>
<accession>A0A1Y2M8T1</accession>
<name>A0A1Y2M8T1_EPING</name>
<reference evidence="3 4" key="1">
    <citation type="journal article" date="2017" name="Genome Announc.">
        <title>Genome sequence of the saprophytic ascomycete Epicoccum nigrum ICMP 19927 strain isolated from New Zealand.</title>
        <authorList>
            <person name="Fokin M."/>
            <person name="Fleetwood D."/>
            <person name="Weir B.S."/>
            <person name="Villas-Boas S.G."/>
        </authorList>
    </citation>
    <scope>NUCLEOTIDE SEQUENCE [LARGE SCALE GENOMIC DNA]</scope>
    <source>
        <strain evidence="3 4">ICMP 19927</strain>
    </source>
</reference>
<feature type="transmembrane region" description="Helical" evidence="2">
    <location>
        <begin position="39"/>
        <end position="60"/>
    </location>
</feature>